<comment type="caution">
    <text evidence="4">The sequence shown here is derived from an EMBL/GenBank/DDBJ whole genome shotgun (WGS) entry which is preliminary data.</text>
</comment>
<dbReference type="AlphaFoldDB" id="A0ABD3C905"/>
<dbReference type="InterPro" id="IPR051992">
    <property type="entry name" value="OxStress_Response_Reg"/>
</dbReference>
<comment type="subcellular location">
    <subcellularLocation>
        <location evidence="1">Nucleus</location>
    </subcellularLocation>
</comment>
<gene>
    <name evidence="4" type="ORF">CASFOL_030754</name>
</gene>
<protein>
    <submittedName>
        <fullName evidence="4">Uncharacterized protein</fullName>
    </submittedName>
</protein>
<keyword evidence="5" id="KW-1185">Reference proteome</keyword>
<evidence type="ECO:0000313" key="4">
    <source>
        <dbReference type="EMBL" id="KAL3625300.1"/>
    </source>
</evidence>
<organism evidence="4 5">
    <name type="scientific">Castilleja foliolosa</name>
    <dbReference type="NCBI Taxonomy" id="1961234"/>
    <lineage>
        <taxon>Eukaryota</taxon>
        <taxon>Viridiplantae</taxon>
        <taxon>Streptophyta</taxon>
        <taxon>Embryophyta</taxon>
        <taxon>Tracheophyta</taxon>
        <taxon>Spermatophyta</taxon>
        <taxon>Magnoliopsida</taxon>
        <taxon>eudicotyledons</taxon>
        <taxon>Gunneridae</taxon>
        <taxon>Pentapetalae</taxon>
        <taxon>asterids</taxon>
        <taxon>lamiids</taxon>
        <taxon>Lamiales</taxon>
        <taxon>Orobanchaceae</taxon>
        <taxon>Pedicularideae</taxon>
        <taxon>Castillejinae</taxon>
        <taxon>Castilleja</taxon>
    </lineage>
</organism>
<dbReference type="EMBL" id="JAVIJP010000052">
    <property type="protein sequence ID" value="KAL3625300.1"/>
    <property type="molecule type" value="Genomic_DNA"/>
</dbReference>
<proteinExistence type="predicted"/>
<reference evidence="5" key="1">
    <citation type="journal article" date="2024" name="IScience">
        <title>Strigolactones Initiate the Formation of Haustorium-like Structures in Castilleja.</title>
        <authorList>
            <person name="Buerger M."/>
            <person name="Peterson D."/>
            <person name="Chory J."/>
        </authorList>
    </citation>
    <scope>NUCLEOTIDE SEQUENCE [LARGE SCALE GENOMIC DNA]</scope>
</reference>
<evidence type="ECO:0000256" key="3">
    <source>
        <dbReference type="SAM" id="MobiDB-lite"/>
    </source>
</evidence>
<feature type="region of interest" description="Disordered" evidence="3">
    <location>
        <begin position="1"/>
        <end position="20"/>
    </location>
</feature>
<dbReference type="PANTHER" id="PTHR33172">
    <property type="entry name" value="OS08G0516900 PROTEIN"/>
    <property type="match status" value="1"/>
</dbReference>
<dbReference type="GO" id="GO:0005634">
    <property type="term" value="C:nucleus"/>
    <property type="evidence" value="ECO:0007669"/>
    <property type="project" value="UniProtKB-SubCell"/>
</dbReference>
<sequence>MSIAFERSNSTGGDHRTERPGFAYRNMACASSIYNPQELSSVDQRFSAVQQPALEDQRELFVYSTSGVGRDLEEVQSECKGGPLDSLEALEEVLPVKKSISNFYRGKSKSFTSLSDAAHSSVKDITKPENAYTRQRKNLLTFNNIFDKSPNNILRSCKGGISKRSSTSRSMLALASTMNCSDSPSIGCSLPPSRHMQEE</sequence>
<keyword evidence="2" id="KW-0539">Nucleus</keyword>
<evidence type="ECO:0000313" key="5">
    <source>
        <dbReference type="Proteomes" id="UP001632038"/>
    </source>
</evidence>
<evidence type="ECO:0000256" key="2">
    <source>
        <dbReference type="ARBA" id="ARBA00023242"/>
    </source>
</evidence>
<dbReference type="GO" id="GO:0006950">
    <property type="term" value="P:response to stress"/>
    <property type="evidence" value="ECO:0007669"/>
    <property type="project" value="UniProtKB-ARBA"/>
</dbReference>
<dbReference type="Proteomes" id="UP001632038">
    <property type="component" value="Unassembled WGS sequence"/>
</dbReference>
<name>A0ABD3C905_9LAMI</name>
<dbReference type="PANTHER" id="PTHR33172:SF96">
    <property type="entry name" value="PROTEIN OXIDATIVE STRESS 3 LIKE 3"/>
    <property type="match status" value="1"/>
</dbReference>
<accession>A0ABD3C905</accession>
<evidence type="ECO:0000256" key="1">
    <source>
        <dbReference type="ARBA" id="ARBA00004123"/>
    </source>
</evidence>